<feature type="domain" description="Glycine zipper 2TM" evidence="4">
    <location>
        <begin position="72"/>
        <end position="112"/>
    </location>
</feature>
<dbReference type="NCBIfam" id="NF008437">
    <property type="entry name" value="PRK11280.1"/>
    <property type="match status" value="1"/>
</dbReference>
<dbReference type="InterPro" id="IPR008816">
    <property type="entry name" value="Gly_zipper_2TM_dom"/>
</dbReference>
<keyword evidence="2" id="KW-0472">Membrane</keyword>
<accession>A0ABR7A5D9</accession>
<sequence>MTSKHWMILSALIAMGGAVQTAHAADFEDFARVISVTPQMEQINVPRQDCRTEYETTQRYRQPERQAERSNGGAILGGVAGGLLGSQVGGGNGRIAAAAAGAIAGALVGDRMDNNNTNSNNNYNNQPSYETRPVRQCRNVDSWETRTNGYAVTYEYHNRTYTTVMPYDPGSRLRLHVALTPRP</sequence>
<feature type="chain" id="PRO_5046461695" evidence="3">
    <location>
        <begin position="25"/>
        <end position="183"/>
    </location>
</feature>
<keyword evidence="3" id="KW-0732">Signal</keyword>
<name>A0ABR7A5D9_9BURK</name>
<dbReference type="EMBL" id="JACOGD010000005">
    <property type="protein sequence ID" value="MBC3932062.1"/>
    <property type="molecule type" value="Genomic_DNA"/>
</dbReference>
<reference evidence="5 6" key="1">
    <citation type="submission" date="2020-08" db="EMBL/GenBank/DDBJ databases">
        <title>Novel species isolated from subtropical streams in China.</title>
        <authorList>
            <person name="Lu H."/>
        </authorList>
    </citation>
    <scope>NUCLEOTIDE SEQUENCE [LARGE SCALE GENOMIC DNA]</scope>
    <source>
        <strain evidence="5 6">CY22W</strain>
    </source>
</reference>
<proteinExistence type="predicted"/>
<comment type="caution">
    <text evidence="5">The sequence shown here is derived from an EMBL/GenBank/DDBJ whole genome shotgun (WGS) entry which is preliminary data.</text>
</comment>
<protein>
    <submittedName>
        <fullName evidence="5">Glycine zipper 2TM domain-containing protein</fullName>
    </submittedName>
</protein>
<evidence type="ECO:0000256" key="3">
    <source>
        <dbReference type="SAM" id="SignalP"/>
    </source>
</evidence>
<keyword evidence="6" id="KW-1185">Reference proteome</keyword>
<evidence type="ECO:0000313" key="5">
    <source>
        <dbReference type="EMBL" id="MBC3932062.1"/>
    </source>
</evidence>
<dbReference type="InterPro" id="IPR051407">
    <property type="entry name" value="Bact_OM_lipoprot/Surf_antigen"/>
</dbReference>
<evidence type="ECO:0000256" key="1">
    <source>
        <dbReference type="ARBA" id="ARBA00004370"/>
    </source>
</evidence>
<dbReference type="PANTHER" id="PTHR35603:SF2">
    <property type="entry name" value="OUTER MEMBRANE LIPOPROTEIN"/>
    <property type="match status" value="1"/>
</dbReference>
<dbReference type="Proteomes" id="UP000654304">
    <property type="component" value="Unassembled WGS sequence"/>
</dbReference>
<organism evidence="5 6">
    <name type="scientific">Undibacterium curvum</name>
    <dbReference type="NCBI Taxonomy" id="2762294"/>
    <lineage>
        <taxon>Bacteria</taxon>
        <taxon>Pseudomonadati</taxon>
        <taxon>Pseudomonadota</taxon>
        <taxon>Betaproteobacteria</taxon>
        <taxon>Burkholderiales</taxon>
        <taxon>Oxalobacteraceae</taxon>
        <taxon>Undibacterium</taxon>
    </lineage>
</organism>
<dbReference type="PANTHER" id="PTHR35603">
    <property type="match status" value="1"/>
</dbReference>
<comment type="subcellular location">
    <subcellularLocation>
        <location evidence="1">Membrane</location>
    </subcellularLocation>
</comment>
<evidence type="ECO:0000256" key="2">
    <source>
        <dbReference type="ARBA" id="ARBA00023136"/>
    </source>
</evidence>
<dbReference type="Pfam" id="PF05433">
    <property type="entry name" value="Rick_17kDa_Anti"/>
    <property type="match status" value="1"/>
</dbReference>
<feature type="signal peptide" evidence="3">
    <location>
        <begin position="1"/>
        <end position="24"/>
    </location>
</feature>
<evidence type="ECO:0000259" key="4">
    <source>
        <dbReference type="Pfam" id="PF05433"/>
    </source>
</evidence>
<gene>
    <name evidence="5" type="ORF">H8K43_10290</name>
</gene>
<evidence type="ECO:0000313" key="6">
    <source>
        <dbReference type="Proteomes" id="UP000654304"/>
    </source>
</evidence>